<dbReference type="Pfam" id="PF13181">
    <property type="entry name" value="TPR_8"/>
    <property type="match status" value="1"/>
</dbReference>
<evidence type="ECO:0000313" key="6">
    <source>
        <dbReference type="EMBL" id="MBN8660020.1"/>
    </source>
</evidence>
<dbReference type="AlphaFoldDB" id="A0A8J7TLP2"/>
<evidence type="ECO:0000256" key="2">
    <source>
        <dbReference type="ARBA" id="ARBA00022803"/>
    </source>
</evidence>
<feature type="compositionally biased region" description="Basic and acidic residues" evidence="4">
    <location>
        <begin position="251"/>
        <end position="270"/>
    </location>
</feature>
<feature type="signal peptide" evidence="5">
    <location>
        <begin position="1"/>
        <end position="36"/>
    </location>
</feature>
<accession>A0A8J7TLP2</accession>
<dbReference type="InterPro" id="IPR050498">
    <property type="entry name" value="Ycf3"/>
</dbReference>
<feature type="chain" id="PRO_5035212670" evidence="5">
    <location>
        <begin position="37"/>
        <end position="270"/>
    </location>
</feature>
<dbReference type="Pfam" id="PF13414">
    <property type="entry name" value="TPR_11"/>
    <property type="match status" value="1"/>
</dbReference>
<keyword evidence="2 3" id="KW-0802">TPR repeat</keyword>
<keyword evidence="5" id="KW-0732">Signal</keyword>
<feature type="repeat" description="TPR" evidence="3">
    <location>
        <begin position="198"/>
        <end position="231"/>
    </location>
</feature>
<protein>
    <submittedName>
        <fullName evidence="6">Tetratricopeptide repeat protein</fullName>
    </submittedName>
</protein>
<dbReference type="PANTHER" id="PTHR44858">
    <property type="entry name" value="TETRATRICOPEPTIDE REPEAT PROTEIN 6"/>
    <property type="match status" value="1"/>
</dbReference>
<proteinExistence type="predicted"/>
<dbReference type="EMBL" id="JAFLCK010000007">
    <property type="protein sequence ID" value="MBN8660020.1"/>
    <property type="molecule type" value="Genomic_DNA"/>
</dbReference>
<dbReference type="Gene3D" id="1.25.40.10">
    <property type="entry name" value="Tetratricopeptide repeat domain"/>
    <property type="match status" value="2"/>
</dbReference>
<evidence type="ECO:0000313" key="7">
    <source>
        <dbReference type="Proteomes" id="UP000664277"/>
    </source>
</evidence>
<dbReference type="PROSITE" id="PS50005">
    <property type="entry name" value="TPR"/>
    <property type="match status" value="2"/>
</dbReference>
<feature type="region of interest" description="Disordered" evidence="4">
    <location>
        <begin position="247"/>
        <end position="270"/>
    </location>
</feature>
<organism evidence="6 7">
    <name type="scientific">Candidatus Obscuribacter phosphatis</name>
    <dbReference type="NCBI Taxonomy" id="1906157"/>
    <lineage>
        <taxon>Bacteria</taxon>
        <taxon>Bacillati</taxon>
        <taxon>Candidatus Melainabacteria</taxon>
        <taxon>Candidatus Obscuribacterales</taxon>
        <taxon>Candidatus Obscuribacteraceae</taxon>
        <taxon>Candidatus Obscuribacter</taxon>
    </lineage>
</organism>
<dbReference type="Proteomes" id="UP000664277">
    <property type="component" value="Unassembled WGS sequence"/>
</dbReference>
<evidence type="ECO:0000256" key="5">
    <source>
        <dbReference type="SAM" id="SignalP"/>
    </source>
</evidence>
<dbReference type="InterPro" id="IPR019734">
    <property type="entry name" value="TPR_rpt"/>
</dbReference>
<dbReference type="PANTHER" id="PTHR44858:SF1">
    <property type="entry name" value="UDP-N-ACETYLGLUCOSAMINE--PEPTIDE N-ACETYLGLUCOSAMINYLTRANSFERASE SPINDLY-RELATED"/>
    <property type="match status" value="1"/>
</dbReference>
<dbReference type="InterPro" id="IPR011990">
    <property type="entry name" value="TPR-like_helical_dom_sf"/>
</dbReference>
<dbReference type="SMART" id="SM00028">
    <property type="entry name" value="TPR"/>
    <property type="match status" value="3"/>
</dbReference>
<evidence type="ECO:0000256" key="4">
    <source>
        <dbReference type="SAM" id="MobiDB-lite"/>
    </source>
</evidence>
<reference evidence="6" key="1">
    <citation type="submission" date="2021-02" db="EMBL/GenBank/DDBJ databases">
        <title>Genome-Resolved Metagenomics of a Microbial Community Performing Photosynthetic Biological Nutrient Removal.</title>
        <authorList>
            <person name="Mcdaniel E.A."/>
        </authorList>
    </citation>
    <scope>NUCLEOTIDE SEQUENCE</scope>
    <source>
        <strain evidence="6">UWPOB_OBS1</strain>
    </source>
</reference>
<keyword evidence="1" id="KW-0677">Repeat</keyword>
<feature type="repeat" description="TPR" evidence="3">
    <location>
        <begin position="164"/>
        <end position="197"/>
    </location>
</feature>
<evidence type="ECO:0000256" key="1">
    <source>
        <dbReference type="ARBA" id="ARBA00022737"/>
    </source>
</evidence>
<evidence type="ECO:0000256" key="3">
    <source>
        <dbReference type="PROSITE-ProRule" id="PRU00339"/>
    </source>
</evidence>
<gene>
    <name evidence="6" type="ORF">J0M35_06625</name>
</gene>
<name>A0A8J7TLP2_9BACT</name>
<comment type="caution">
    <text evidence="6">The sequence shown here is derived from an EMBL/GenBank/DDBJ whole genome shotgun (WGS) entry which is preliminary data.</text>
</comment>
<sequence>MDLSKSNTRAKQEKLLYIALIAGLALSSLPMAPAQATLPPVLDGLSSASDDKDNKKQGDPENNIFFVASTKDEKLQAQGEIYFLSDKINHFRERLPSLPGLDLSSLSEENRKIFEQNLQALQAIQAHQLARLLNRRGTFHAILGDQLKALSDLDEAVQFDDSYAPAYNNRAWLRAQKGSLNDALADVNKAIELSPKMAEAYDTRGSINLALKNIEAAIKDFDASIECNPKYAEAYFHRALAYKSMGNQEKYQSDKSKARELDYPIESKDN</sequence>
<dbReference type="SUPFAM" id="SSF48452">
    <property type="entry name" value="TPR-like"/>
    <property type="match status" value="1"/>
</dbReference>